<accession>C9Y3T9</accession>
<protein>
    <submittedName>
        <fullName evidence="1">Uncharacterized protein</fullName>
    </submittedName>
</protein>
<name>C9Y3T9_CROTZ</name>
<dbReference type="KEGG" id="ctu:CTU_20610"/>
<evidence type="ECO:0000313" key="2">
    <source>
        <dbReference type="Proteomes" id="UP000002069"/>
    </source>
</evidence>
<organism evidence="1 2">
    <name type="scientific">Cronobacter turicensis (strain DSM 18703 / CCUG 55852 / LMG 23827 / z3032)</name>
    <dbReference type="NCBI Taxonomy" id="693216"/>
    <lineage>
        <taxon>Bacteria</taxon>
        <taxon>Pseudomonadati</taxon>
        <taxon>Pseudomonadota</taxon>
        <taxon>Gammaproteobacteria</taxon>
        <taxon>Enterobacterales</taxon>
        <taxon>Enterobacteriaceae</taxon>
        <taxon>Cronobacter</taxon>
    </lineage>
</organism>
<keyword evidence="2" id="KW-1185">Reference proteome</keyword>
<reference evidence="2" key="2">
    <citation type="journal article" date="2011" name="J. Bacteriol.">
        <title>Complete genome sequence of Cronobacter turicensis LMG 23827, a food-borne pathogen causing deaths in neonates.</title>
        <authorList>
            <person name="Stephan R."/>
            <person name="Lehner A."/>
            <person name="Tischler P."/>
            <person name="Rattei T."/>
        </authorList>
    </citation>
    <scope>NUCLEOTIDE SEQUENCE [LARGE SCALE GENOMIC DNA]</scope>
    <source>
        <strain evidence="2">DSM 18703 / CCUG 55852 / LMG 23827 / z3032</strain>
    </source>
</reference>
<gene>
    <name evidence="1" type="ordered locus">Ctu_20610</name>
</gene>
<evidence type="ECO:0000313" key="1">
    <source>
        <dbReference type="EMBL" id="CBA30731.1"/>
    </source>
</evidence>
<dbReference type="AlphaFoldDB" id="C9Y3T9"/>
<dbReference type="PATRIC" id="fig|693216.3.peg.1947"/>
<dbReference type="EMBL" id="FN543093">
    <property type="protein sequence ID" value="CBA30731.1"/>
    <property type="molecule type" value="Genomic_DNA"/>
</dbReference>
<reference evidence="1 2" key="1">
    <citation type="journal article" date="2010" name="J. Bacteriol.">
        <title>Complete Genome Sequence of Cronobacter turicensis LMG 23827, a foodborne pathogen causing deaths in neonates.</title>
        <authorList>
            <person name="Stephan R."/>
            <person name="Lehner A."/>
            <person name="Tischler P."/>
            <person name="Rattei T."/>
        </authorList>
    </citation>
    <scope>NUCLEOTIDE SEQUENCE [LARGE SCALE GENOMIC DNA]</scope>
    <source>
        <strain evidence="2">DSM 18703 / CCUG 55852 / LMG 23827 / z3032</strain>
    </source>
</reference>
<dbReference type="Proteomes" id="UP000002069">
    <property type="component" value="Chromosome"/>
</dbReference>
<dbReference type="HOGENOM" id="CLU_3122646_0_0_6"/>
<sequence length="50" mass="5736">MVAETQMQLLCHQDLSIWGKEYVSALQQQQKHYLVATAGLISMLLLDIKF</sequence>
<proteinExistence type="predicted"/>